<comment type="caution">
    <text evidence="5">The sequence shown here is derived from an EMBL/GenBank/DDBJ whole genome shotgun (WGS) entry which is preliminary data.</text>
</comment>
<sequence>MPTAREALLDTAASTLAVLPWPEVRMGRIAAAAGFSRQTLYNEFGGKDGLGRALIGRAADRYLAGVDEAVGTHAATGRGPVELALWTVRAARADVLVRALLTGFWDARLPRPGPPGPTGGTEPEGADGPPGHRPTPCQAPPAPAELLALARDRAVAVLRGAGPSRGDTGLESRCEIALRIGLSYAVAPAVTAPSPVGSDAVRLVHEALARDPGC</sequence>
<evidence type="ECO:0000256" key="2">
    <source>
        <dbReference type="PROSITE-ProRule" id="PRU00335"/>
    </source>
</evidence>
<gene>
    <name evidence="5" type="ORF">STHAL_15500</name>
</gene>
<dbReference type="Gene3D" id="1.10.357.10">
    <property type="entry name" value="Tetracycline Repressor, domain 2"/>
    <property type="match status" value="1"/>
</dbReference>
<accession>A0ABS6TRZ3</accession>
<dbReference type="InterPro" id="IPR001647">
    <property type="entry name" value="HTH_TetR"/>
</dbReference>
<name>A0ABS6TRZ3_STRHA</name>
<feature type="domain" description="HTH tetR-type" evidence="4">
    <location>
        <begin position="2"/>
        <end position="62"/>
    </location>
</feature>
<feature type="compositionally biased region" description="Pro residues" evidence="3">
    <location>
        <begin position="131"/>
        <end position="141"/>
    </location>
</feature>
<feature type="compositionally biased region" description="Low complexity" evidence="3">
    <location>
        <begin position="120"/>
        <end position="129"/>
    </location>
</feature>
<dbReference type="EMBL" id="JAHUVW010000001">
    <property type="protein sequence ID" value="MBV7670866.1"/>
    <property type="molecule type" value="Genomic_DNA"/>
</dbReference>
<dbReference type="Proteomes" id="UP000735541">
    <property type="component" value="Unassembled WGS sequence"/>
</dbReference>
<feature type="region of interest" description="Disordered" evidence="3">
    <location>
        <begin position="108"/>
        <end position="141"/>
    </location>
</feature>
<dbReference type="PROSITE" id="PS50977">
    <property type="entry name" value="HTH_TETR_2"/>
    <property type="match status" value="1"/>
</dbReference>
<evidence type="ECO:0000313" key="6">
    <source>
        <dbReference type="Proteomes" id="UP000735541"/>
    </source>
</evidence>
<reference evidence="5 6" key="1">
    <citation type="submission" date="2021-07" db="EMBL/GenBank/DDBJ databases">
        <title>Sequencing Streptomyces halstedii LGO-A4 genome an citrus endophytic actinomycete.</title>
        <authorList>
            <person name="Samborskyy M."/>
            <person name="Scott N."/>
            <person name="Deglau R."/>
            <person name="Dickens S."/>
            <person name="Oliveira L.G."/>
        </authorList>
    </citation>
    <scope>NUCLEOTIDE SEQUENCE [LARGE SCALE GENOMIC DNA]</scope>
    <source>
        <strain evidence="5 6">LGO-A4</strain>
    </source>
</reference>
<evidence type="ECO:0000256" key="1">
    <source>
        <dbReference type="ARBA" id="ARBA00023125"/>
    </source>
</evidence>
<keyword evidence="6" id="KW-1185">Reference proteome</keyword>
<dbReference type="Pfam" id="PF00440">
    <property type="entry name" value="TetR_N"/>
    <property type="match status" value="1"/>
</dbReference>
<evidence type="ECO:0000259" key="4">
    <source>
        <dbReference type="PROSITE" id="PS50977"/>
    </source>
</evidence>
<keyword evidence="1 2" id="KW-0238">DNA-binding</keyword>
<feature type="DNA-binding region" description="H-T-H motif" evidence="2">
    <location>
        <begin position="25"/>
        <end position="44"/>
    </location>
</feature>
<organism evidence="5 6">
    <name type="scientific">Streptomyces halstedii</name>
    <dbReference type="NCBI Taxonomy" id="1944"/>
    <lineage>
        <taxon>Bacteria</taxon>
        <taxon>Bacillati</taxon>
        <taxon>Actinomycetota</taxon>
        <taxon>Actinomycetes</taxon>
        <taxon>Kitasatosporales</taxon>
        <taxon>Streptomycetaceae</taxon>
        <taxon>Streptomyces</taxon>
    </lineage>
</organism>
<evidence type="ECO:0000313" key="5">
    <source>
        <dbReference type="EMBL" id="MBV7670866.1"/>
    </source>
</evidence>
<dbReference type="InterPro" id="IPR009057">
    <property type="entry name" value="Homeodomain-like_sf"/>
</dbReference>
<proteinExistence type="predicted"/>
<evidence type="ECO:0000256" key="3">
    <source>
        <dbReference type="SAM" id="MobiDB-lite"/>
    </source>
</evidence>
<dbReference type="SUPFAM" id="SSF46689">
    <property type="entry name" value="Homeodomain-like"/>
    <property type="match status" value="1"/>
</dbReference>
<protein>
    <submittedName>
        <fullName evidence="5">TetR/AcrR family transcriptional regulator</fullName>
    </submittedName>
</protein>
<dbReference type="RefSeq" id="WP_228869403.1">
    <property type="nucleotide sequence ID" value="NZ_JAHUVW010000001.1"/>
</dbReference>